<dbReference type="Proteomes" id="UP000825051">
    <property type="component" value="Chromosome"/>
</dbReference>
<reference evidence="1" key="1">
    <citation type="submission" date="2021-08" db="EMBL/GenBank/DDBJ databases">
        <title>Genome of a novel bacterium of the phylum Verrucomicrobia, Oleiharenicola sp. KSB-15.</title>
        <authorList>
            <person name="Chung J.-H."/>
            <person name="Ahn J.-H."/>
            <person name="Yoon Y."/>
            <person name="Kim D.-Y."/>
            <person name="An S.-H."/>
            <person name="Park I."/>
            <person name="Yeon J."/>
        </authorList>
    </citation>
    <scope>NUCLEOTIDE SEQUENCE</scope>
    <source>
        <strain evidence="1">KSB-15</strain>
    </source>
</reference>
<keyword evidence="2" id="KW-1185">Reference proteome</keyword>
<dbReference type="KEGG" id="ole:K0B96_00815"/>
<gene>
    <name evidence="1" type="ORF">K0B96_00815</name>
</gene>
<dbReference type="EMBL" id="CP080507">
    <property type="protein sequence ID" value="QYM79189.1"/>
    <property type="molecule type" value="Genomic_DNA"/>
</dbReference>
<sequence length="81" mass="9062">MEGYAINEWWGHEGETFHPGGFTFDSGEQPHGEAFVLVFEHQPGVGVVYLFFGSPGDSRGKQLSESEAARLREQLPHLVHH</sequence>
<protein>
    <submittedName>
        <fullName evidence="1">Uncharacterized protein</fullName>
    </submittedName>
</protein>
<proteinExistence type="predicted"/>
<evidence type="ECO:0000313" key="2">
    <source>
        <dbReference type="Proteomes" id="UP000825051"/>
    </source>
</evidence>
<evidence type="ECO:0000313" key="1">
    <source>
        <dbReference type="EMBL" id="QYM79189.1"/>
    </source>
</evidence>
<dbReference type="AlphaFoldDB" id="A0A8F9TWN5"/>
<organism evidence="1 2">
    <name type="scientific">Horticoccus luteus</name>
    <dbReference type="NCBI Taxonomy" id="2862869"/>
    <lineage>
        <taxon>Bacteria</taxon>
        <taxon>Pseudomonadati</taxon>
        <taxon>Verrucomicrobiota</taxon>
        <taxon>Opitutia</taxon>
        <taxon>Opitutales</taxon>
        <taxon>Opitutaceae</taxon>
        <taxon>Horticoccus</taxon>
    </lineage>
</organism>
<dbReference type="RefSeq" id="WP_220162724.1">
    <property type="nucleotide sequence ID" value="NZ_CP080507.1"/>
</dbReference>
<accession>A0A8F9TWN5</accession>
<name>A0A8F9TWN5_9BACT</name>